<organism evidence="1 2">
    <name type="scientific">Nostoc cf. commune SO-36</name>
    <dbReference type="NCBI Taxonomy" id="449208"/>
    <lineage>
        <taxon>Bacteria</taxon>
        <taxon>Bacillati</taxon>
        <taxon>Cyanobacteriota</taxon>
        <taxon>Cyanophyceae</taxon>
        <taxon>Nostocales</taxon>
        <taxon>Nostocaceae</taxon>
        <taxon>Nostoc</taxon>
    </lineage>
</organism>
<gene>
    <name evidence="1" type="ORF">ANSO36C_07750</name>
</gene>
<protein>
    <submittedName>
        <fullName evidence="1">Uncharacterized protein</fullName>
    </submittedName>
</protein>
<evidence type="ECO:0000313" key="2">
    <source>
        <dbReference type="Proteomes" id="UP001055453"/>
    </source>
</evidence>
<dbReference type="EMBL" id="AP025732">
    <property type="protein sequence ID" value="BDI14973.1"/>
    <property type="molecule type" value="Genomic_DNA"/>
</dbReference>
<keyword evidence="2" id="KW-1185">Reference proteome</keyword>
<dbReference type="Proteomes" id="UP001055453">
    <property type="component" value="Chromosome"/>
</dbReference>
<name>A0ABN6Q0U3_NOSCO</name>
<accession>A0ABN6Q0U3</accession>
<reference evidence="1" key="1">
    <citation type="submission" date="2022-04" db="EMBL/GenBank/DDBJ databases">
        <title>Complete genome sequence of a cyanobacterium, Nostoc sp. SO-36, isolated in Antarctica.</title>
        <authorList>
            <person name="Kanesaki Y."/>
            <person name="Effendi D."/>
            <person name="Sakamoto T."/>
            <person name="Ohtani S."/>
            <person name="Awai K."/>
        </authorList>
    </citation>
    <scope>NUCLEOTIDE SEQUENCE</scope>
    <source>
        <strain evidence="1">SO-36</strain>
    </source>
</reference>
<evidence type="ECO:0000313" key="1">
    <source>
        <dbReference type="EMBL" id="BDI14973.1"/>
    </source>
</evidence>
<proteinExistence type="predicted"/>
<sequence>MGEICLSKASWYNIRGELETAVAELRRQDIVIRSVTRNGADLPQKGLEAATKFKNVSSPIAGFGAEHINTQEPPKNTRGINQAATVKNFKVLYG</sequence>